<accession>A0ABN2XD19</accession>
<reference evidence="2 3" key="1">
    <citation type="journal article" date="2019" name="Int. J. Syst. Evol. Microbiol.">
        <title>The Global Catalogue of Microorganisms (GCM) 10K type strain sequencing project: providing services to taxonomists for standard genome sequencing and annotation.</title>
        <authorList>
            <consortium name="The Broad Institute Genomics Platform"/>
            <consortium name="The Broad Institute Genome Sequencing Center for Infectious Disease"/>
            <person name="Wu L."/>
            <person name="Ma J."/>
        </authorList>
    </citation>
    <scope>NUCLEOTIDE SEQUENCE [LARGE SCALE GENOMIC DNA]</scope>
    <source>
        <strain evidence="2 3">JCM 15481</strain>
    </source>
</reference>
<comment type="caution">
    <text evidence="2">The sequence shown here is derived from an EMBL/GenBank/DDBJ whole genome shotgun (WGS) entry which is preliminary data.</text>
</comment>
<dbReference type="Proteomes" id="UP001500443">
    <property type="component" value="Unassembled WGS sequence"/>
</dbReference>
<gene>
    <name evidence="2" type="ORF">GCM10009802_06720</name>
</gene>
<evidence type="ECO:0000256" key="1">
    <source>
        <dbReference type="SAM" id="MobiDB-lite"/>
    </source>
</evidence>
<feature type="compositionally biased region" description="Polar residues" evidence="1">
    <location>
        <begin position="42"/>
        <end position="52"/>
    </location>
</feature>
<dbReference type="EMBL" id="BAAAPF010000008">
    <property type="protein sequence ID" value="GAA2110039.1"/>
    <property type="molecule type" value="Genomic_DNA"/>
</dbReference>
<proteinExistence type="predicted"/>
<keyword evidence="3" id="KW-1185">Reference proteome</keyword>
<organism evidence="2 3">
    <name type="scientific">Streptomyces synnematoformans</name>
    <dbReference type="NCBI Taxonomy" id="415721"/>
    <lineage>
        <taxon>Bacteria</taxon>
        <taxon>Bacillati</taxon>
        <taxon>Actinomycetota</taxon>
        <taxon>Actinomycetes</taxon>
        <taxon>Kitasatosporales</taxon>
        <taxon>Streptomycetaceae</taxon>
        <taxon>Streptomyces</taxon>
    </lineage>
</organism>
<evidence type="ECO:0000313" key="2">
    <source>
        <dbReference type="EMBL" id="GAA2110039.1"/>
    </source>
</evidence>
<protein>
    <submittedName>
        <fullName evidence="2">Uncharacterized protein</fullName>
    </submittedName>
</protein>
<feature type="region of interest" description="Disordered" evidence="1">
    <location>
        <begin position="42"/>
        <end position="110"/>
    </location>
</feature>
<name>A0ABN2XD19_9ACTN</name>
<evidence type="ECO:0000313" key="3">
    <source>
        <dbReference type="Proteomes" id="UP001500443"/>
    </source>
</evidence>
<feature type="region of interest" description="Disordered" evidence="1">
    <location>
        <begin position="122"/>
        <end position="213"/>
    </location>
</feature>
<feature type="region of interest" description="Disordered" evidence="1">
    <location>
        <begin position="1"/>
        <end position="29"/>
    </location>
</feature>
<sequence>MSAACSPPEPESTPFATWNPARGVRETAPINPACGHWACYSQTWPTSGTTRTGRAYAPPTSAPRTAANASSSPPGPRRPDAGPLLKTPTANLGSNGGSQHPDKRKAAGHGPTLADEIEHFLPTPRASDNTSGSPNHKHGTASTETRRAAHGTPAGAAAEDDPAYPLPHPASSDETDRAGTPPTCKVGVNQHIGATHPPAGGAPTWPPSDDGST</sequence>